<dbReference type="InterPro" id="IPR000212">
    <property type="entry name" value="DNA_helicase_UvrD/REP"/>
</dbReference>
<dbReference type="InterPro" id="IPR014017">
    <property type="entry name" value="DNA_helicase_UvrD-like_C"/>
</dbReference>
<keyword evidence="6" id="KW-0238">DNA-binding</keyword>
<dbReference type="InterPro" id="IPR025916">
    <property type="entry name" value="YdjO"/>
</dbReference>
<dbReference type="Gene3D" id="3.40.50.300">
    <property type="entry name" value="P-loop containing nucleotide triphosphate hydrolases"/>
    <property type="match status" value="2"/>
</dbReference>
<protein>
    <recommendedName>
        <fullName evidence="9">DNA 3'-5' helicase</fullName>
        <ecNumber evidence="9">5.6.2.4</ecNumber>
    </recommendedName>
</protein>
<dbReference type="EMBL" id="JACXIY010000003">
    <property type="protein sequence ID" value="MBD2867709.1"/>
    <property type="molecule type" value="Genomic_DNA"/>
</dbReference>
<reference evidence="15" key="1">
    <citation type="submission" date="2020-09" db="EMBL/GenBank/DDBJ databases">
        <title>A novel bacterium of genus Paenibacillus, isolated from South China Sea.</title>
        <authorList>
            <person name="Huang H."/>
            <person name="Mo K."/>
            <person name="Hu Y."/>
        </authorList>
    </citation>
    <scope>NUCLEOTIDE SEQUENCE</scope>
    <source>
        <strain evidence="15">IB182493</strain>
    </source>
</reference>
<dbReference type="InterPro" id="IPR013986">
    <property type="entry name" value="DExx_box_DNA_helicase_dom_sf"/>
</dbReference>
<keyword evidence="5 11" id="KW-0067">ATP-binding</keyword>
<evidence type="ECO:0000259" key="13">
    <source>
        <dbReference type="PROSITE" id="PS51198"/>
    </source>
</evidence>
<comment type="catalytic activity">
    <reaction evidence="8">
        <text>Couples ATP hydrolysis with the unwinding of duplex DNA by translocating in the 3'-5' direction.</text>
        <dbReference type="EC" id="5.6.2.4"/>
    </reaction>
</comment>
<keyword evidence="2 11" id="KW-0547">Nucleotide-binding</keyword>
<dbReference type="AlphaFoldDB" id="A0A927H5M3"/>
<dbReference type="PROSITE" id="PS51198">
    <property type="entry name" value="UVRD_HELICASE_ATP_BIND"/>
    <property type="match status" value="1"/>
</dbReference>
<comment type="catalytic activity">
    <reaction evidence="10">
        <text>ATP + H2O = ADP + phosphate + H(+)</text>
        <dbReference type="Rhea" id="RHEA:13065"/>
        <dbReference type="ChEBI" id="CHEBI:15377"/>
        <dbReference type="ChEBI" id="CHEBI:15378"/>
        <dbReference type="ChEBI" id="CHEBI:30616"/>
        <dbReference type="ChEBI" id="CHEBI:43474"/>
        <dbReference type="ChEBI" id="CHEBI:456216"/>
        <dbReference type="EC" id="5.6.2.4"/>
    </reaction>
</comment>
<evidence type="ECO:0000256" key="12">
    <source>
        <dbReference type="SAM" id="MobiDB-lite"/>
    </source>
</evidence>
<dbReference type="SUPFAM" id="SSF52540">
    <property type="entry name" value="P-loop containing nucleoside triphosphate hydrolases"/>
    <property type="match status" value="1"/>
</dbReference>
<evidence type="ECO:0000259" key="14">
    <source>
        <dbReference type="PROSITE" id="PS51217"/>
    </source>
</evidence>
<comment type="similarity">
    <text evidence="1">Belongs to the helicase family. UvrD subfamily.</text>
</comment>
<dbReference type="PANTHER" id="PTHR11070">
    <property type="entry name" value="UVRD / RECB / PCRA DNA HELICASE FAMILY MEMBER"/>
    <property type="match status" value="1"/>
</dbReference>
<evidence type="ECO:0000256" key="4">
    <source>
        <dbReference type="ARBA" id="ARBA00022806"/>
    </source>
</evidence>
<keyword evidence="7" id="KW-0413">Isomerase</keyword>
<dbReference type="GO" id="GO:0016787">
    <property type="term" value="F:hydrolase activity"/>
    <property type="evidence" value="ECO:0007669"/>
    <property type="project" value="UniProtKB-UniRule"/>
</dbReference>
<keyword evidence="16" id="KW-1185">Reference proteome</keyword>
<dbReference type="GO" id="GO:0043138">
    <property type="term" value="F:3'-5' DNA helicase activity"/>
    <property type="evidence" value="ECO:0007669"/>
    <property type="project" value="UniProtKB-EC"/>
</dbReference>
<dbReference type="GO" id="GO:0003677">
    <property type="term" value="F:DNA binding"/>
    <property type="evidence" value="ECO:0007669"/>
    <property type="project" value="UniProtKB-KW"/>
</dbReference>
<evidence type="ECO:0000256" key="8">
    <source>
        <dbReference type="ARBA" id="ARBA00034617"/>
    </source>
</evidence>
<evidence type="ECO:0000256" key="6">
    <source>
        <dbReference type="ARBA" id="ARBA00023125"/>
    </source>
</evidence>
<sequence length="750" mass="84988">MQYHPYPIGVRQNEAPVAPPAEAKTSRQLVGDHEPDAGFFRALEKHGIALNRPQIEAVRHDTGPALTLAGAGSGKTSMLVCRTAYLLTVRQAQPQHILLMTFSKKAADEMQSRIRSLPVLDARASSGVEARTFHSFCLQLLRGRGYRQSILGETGQKHVFFKRLTRELMLQHDYEPETLLARLSALKLRMAEIEKLPETTTEEKELKLLFTRYEQWKKDTGKLDYDDLLLEAYRLLRDDAGLLSSLQRRFQYIMIDEFQDTNQVQYVLVQMLADRHRNLMVVGDDDQTIYSFNGARNDYILNFEHQYPGAATIVLDINYRSTASIVGLGNAIIQPNKQRKPKTLLAVKPKGIQPFYSRLKSTQEEAQLVADTILAQTGEGRRGFGDFAVLYRTASSGRALVELLLTKELPFHDYGDGQLFYDQWAIKPLLAHLRLALDRRNFDAMESLLPTLYVNREQAMAFIWHQDKQRAKKWPLIHLLEYPQLKDFQKDKLKERIKLIKSLTECKPADAIRQLRLSFYDQYLETGKRTEMTEYKEGLKEMLDELQAAAGAYDTIEAFVAYVDEITEKHAALRLRNHGDGRGVIKLMSIHRSKGLEFPVVFVIGASEGILPHSSVLAADKHGDRSSLQAGSDASADALEEERRLVYVAVTRAKEELYVSSPALYRGKPAELSRFIRSAFGADEQEQGGDAETALAWLCTGDSCQVWQRIVSYEESQLAERTCPLCGRPMKQGAKVLPKRKQAAGRIQPK</sequence>
<organism evidence="15 16">
    <name type="scientific">Paenibacillus arenilitoris</name>
    <dbReference type="NCBI Taxonomy" id="2772299"/>
    <lineage>
        <taxon>Bacteria</taxon>
        <taxon>Bacillati</taxon>
        <taxon>Bacillota</taxon>
        <taxon>Bacilli</taxon>
        <taxon>Bacillales</taxon>
        <taxon>Paenibacillaceae</taxon>
        <taxon>Paenibacillus</taxon>
    </lineage>
</organism>
<evidence type="ECO:0000256" key="5">
    <source>
        <dbReference type="ARBA" id="ARBA00022840"/>
    </source>
</evidence>
<feature type="region of interest" description="Disordered" evidence="12">
    <location>
        <begin position="1"/>
        <end position="21"/>
    </location>
</feature>
<feature type="domain" description="UvrD-like helicase ATP-binding" evidence="13">
    <location>
        <begin position="48"/>
        <end position="322"/>
    </location>
</feature>
<dbReference type="PANTHER" id="PTHR11070:SF2">
    <property type="entry name" value="ATP-DEPENDENT DNA HELICASE SRS2"/>
    <property type="match status" value="1"/>
</dbReference>
<evidence type="ECO:0000256" key="10">
    <source>
        <dbReference type="ARBA" id="ARBA00048988"/>
    </source>
</evidence>
<evidence type="ECO:0000256" key="3">
    <source>
        <dbReference type="ARBA" id="ARBA00022801"/>
    </source>
</evidence>
<dbReference type="InterPro" id="IPR027417">
    <property type="entry name" value="P-loop_NTPase"/>
</dbReference>
<dbReference type="GO" id="GO:0000725">
    <property type="term" value="P:recombinational repair"/>
    <property type="evidence" value="ECO:0007669"/>
    <property type="project" value="TreeGrafter"/>
</dbReference>
<dbReference type="Pfam" id="PF00580">
    <property type="entry name" value="UvrD-helicase"/>
    <property type="match status" value="1"/>
</dbReference>
<evidence type="ECO:0000313" key="15">
    <source>
        <dbReference type="EMBL" id="MBD2867709.1"/>
    </source>
</evidence>
<gene>
    <name evidence="15" type="ORF">IDH41_03900</name>
</gene>
<comment type="caution">
    <text evidence="15">The sequence shown here is derived from an EMBL/GenBank/DDBJ whole genome shotgun (WGS) entry which is preliminary data.</text>
</comment>
<dbReference type="Gene3D" id="1.10.10.160">
    <property type="match status" value="1"/>
</dbReference>
<dbReference type="GO" id="GO:0005829">
    <property type="term" value="C:cytosol"/>
    <property type="evidence" value="ECO:0007669"/>
    <property type="project" value="TreeGrafter"/>
</dbReference>
<evidence type="ECO:0000256" key="11">
    <source>
        <dbReference type="PROSITE-ProRule" id="PRU00560"/>
    </source>
</evidence>
<proteinExistence type="inferred from homology"/>
<dbReference type="RefSeq" id="WP_190858456.1">
    <property type="nucleotide sequence ID" value="NZ_JACXIY010000003.1"/>
</dbReference>
<accession>A0A927H5M3</accession>
<feature type="binding site" evidence="11">
    <location>
        <begin position="69"/>
        <end position="76"/>
    </location>
    <ligand>
        <name>ATP</name>
        <dbReference type="ChEBI" id="CHEBI:30616"/>
    </ligand>
</feature>
<dbReference type="GO" id="GO:0005524">
    <property type="term" value="F:ATP binding"/>
    <property type="evidence" value="ECO:0007669"/>
    <property type="project" value="UniProtKB-UniRule"/>
</dbReference>
<dbReference type="Proteomes" id="UP000632125">
    <property type="component" value="Unassembled WGS sequence"/>
</dbReference>
<evidence type="ECO:0000256" key="9">
    <source>
        <dbReference type="ARBA" id="ARBA00034808"/>
    </source>
</evidence>
<dbReference type="Pfam" id="PF13361">
    <property type="entry name" value="UvrD_C"/>
    <property type="match status" value="1"/>
</dbReference>
<dbReference type="Gene3D" id="1.10.486.10">
    <property type="entry name" value="PCRA, domain 4"/>
    <property type="match status" value="1"/>
</dbReference>
<dbReference type="PROSITE" id="PS51217">
    <property type="entry name" value="UVRD_HELICASE_CTER"/>
    <property type="match status" value="1"/>
</dbReference>
<evidence type="ECO:0000256" key="2">
    <source>
        <dbReference type="ARBA" id="ARBA00022741"/>
    </source>
</evidence>
<dbReference type="InterPro" id="IPR014016">
    <property type="entry name" value="UvrD-like_ATP-bd"/>
</dbReference>
<evidence type="ECO:0000313" key="16">
    <source>
        <dbReference type="Proteomes" id="UP000632125"/>
    </source>
</evidence>
<dbReference type="EC" id="5.6.2.4" evidence="9"/>
<evidence type="ECO:0000256" key="7">
    <source>
        <dbReference type="ARBA" id="ARBA00023235"/>
    </source>
</evidence>
<keyword evidence="4 11" id="KW-0347">Helicase</keyword>
<dbReference type="GO" id="GO:0033202">
    <property type="term" value="C:DNA helicase complex"/>
    <property type="evidence" value="ECO:0007669"/>
    <property type="project" value="TreeGrafter"/>
</dbReference>
<dbReference type="Pfam" id="PF14169">
    <property type="entry name" value="YdjO"/>
    <property type="match status" value="1"/>
</dbReference>
<name>A0A927H5M3_9BACL</name>
<dbReference type="CDD" id="cd18807">
    <property type="entry name" value="SF1_C_UvrD"/>
    <property type="match status" value="1"/>
</dbReference>
<keyword evidence="3 11" id="KW-0378">Hydrolase</keyword>
<dbReference type="CDD" id="cd17932">
    <property type="entry name" value="DEXQc_UvrD"/>
    <property type="match status" value="1"/>
</dbReference>
<feature type="domain" description="UvrD-like helicase C-terminal" evidence="14">
    <location>
        <begin position="323"/>
        <end position="595"/>
    </location>
</feature>
<evidence type="ECO:0000256" key="1">
    <source>
        <dbReference type="ARBA" id="ARBA00009922"/>
    </source>
</evidence>